<keyword evidence="1" id="KW-0812">Transmembrane</keyword>
<dbReference type="InterPro" id="IPR012495">
    <property type="entry name" value="TadE-like_dom"/>
</dbReference>
<dbReference type="Pfam" id="PF07811">
    <property type="entry name" value="TadE"/>
    <property type="match status" value="1"/>
</dbReference>
<sequence length="147" mass="16067">MKTRHNGAHQRGATMIELAFVLVLFFMFLLGVTDVARMLFTWNAATEATRAGARYAVVCADPANQGQVLQKMRMMVPEIGAVALAWEPSGCDATSCAGVTVTVTGLQYRWLSPVVGAVMPVRALPSFSTYLPREMMRRDPNNAVICQ</sequence>
<dbReference type="RefSeq" id="WP_206091452.1">
    <property type="nucleotide sequence ID" value="NZ_CP065053.1"/>
</dbReference>
<keyword evidence="1" id="KW-0472">Membrane</keyword>
<proteinExistence type="predicted"/>
<evidence type="ECO:0000313" key="3">
    <source>
        <dbReference type="EMBL" id="QPI51935.1"/>
    </source>
</evidence>
<gene>
    <name evidence="3" type="ORF">IV454_10800</name>
</gene>
<dbReference type="EMBL" id="CP065053">
    <property type="protein sequence ID" value="QPI51935.1"/>
    <property type="molecule type" value="Genomic_DNA"/>
</dbReference>
<evidence type="ECO:0000256" key="1">
    <source>
        <dbReference type="SAM" id="Phobius"/>
    </source>
</evidence>
<name>A0AA49AAN5_9BURK</name>
<keyword evidence="4" id="KW-1185">Reference proteome</keyword>
<feature type="domain" description="TadE-like" evidence="2">
    <location>
        <begin position="12"/>
        <end position="54"/>
    </location>
</feature>
<keyword evidence="1" id="KW-1133">Transmembrane helix</keyword>
<organism evidence="3 4">
    <name type="scientific">Massilia antarctica</name>
    <dbReference type="NCBI Taxonomy" id="2765360"/>
    <lineage>
        <taxon>Bacteria</taxon>
        <taxon>Pseudomonadati</taxon>
        <taxon>Pseudomonadota</taxon>
        <taxon>Betaproteobacteria</taxon>
        <taxon>Burkholderiales</taxon>
        <taxon>Oxalobacteraceae</taxon>
        <taxon>Telluria group</taxon>
        <taxon>Massilia</taxon>
    </lineage>
</organism>
<protein>
    <submittedName>
        <fullName evidence="3">Pilus assembly protein</fullName>
    </submittedName>
</protein>
<reference evidence="3 4" key="1">
    <citation type="submission" date="2020-11" db="EMBL/GenBank/DDBJ databases">
        <authorList>
            <person name="Sun Q."/>
        </authorList>
    </citation>
    <scope>NUCLEOTIDE SEQUENCE [LARGE SCALE GENOMIC DNA]</scope>
    <source>
        <strain evidence="3 4">P8398</strain>
    </source>
</reference>
<evidence type="ECO:0000259" key="2">
    <source>
        <dbReference type="Pfam" id="PF07811"/>
    </source>
</evidence>
<dbReference type="Proteomes" id="UP000662888">
    <property type="component" value="Chromosome"/>
</dbReference>
<evidence type="ECO:0000313" key="4">
    <source>
        <dbReference type="Proteomes" id="UP000662888"/>
    </source>
</evidence>
<feature type="transmembrane region" description="Helical" evidence="1">
    <location>
        <begin position="12"/>
        <end position="32"/>
    </location>
</feature>
<accession>A0AA49AAN5</accession>